<sequence length="295" mass="30259">MRSPRPPLRLPFRSPLRLPVHVDPHRDPAASTRLLTEVMTRPLDPGYAAAARRRAETGRGPRRADRVVTTLALLATGALFAVAGVRAAAAAPDADRGRAALVQRIEDGTARADGLAARAGALQAENARLAAALGGAPAASADAQSSGLEVAAAATAVTGPGLRVVLDDAPAGEGPATSSGRVVDRDVQLVVNGLWAAGAEAVAVNGQRLGPLSSIRAAGEAVLVDYRPLTPPYAVAAIGDPTAMQTAFATSVAGRYLQVLRDNYGLRTQVSPADDLRLPAARLDLRLARGPAQGQ</sequence>
<dbReference type="PANTHER" id="PTHR37313">
    <property type="entry name" value="UPF0749 PROTEIN RV1825"/>
    <property type="match status" value="1"/>
</dbReference>
<accession>A0A7Y9AT45</accession>
<dbReference type="Proteomes" id="UP000521922">
    <property type="component" value="Unassembled WGS sequence"/>
</dbReference>
<organism evidence="3 4">
    <name type="scientific">Kineococcus aurantiacus</name>
    <dbReference type="NCBI Taxonomy" id="37633"/>
    <lineage>
        <taxon>Bacteria</taxon>
        <taxon>Bacillati</taxon>
        <taxon>Actinomycetota</taxon>
        <taxon>Actinomycetes</taxon>
        <taxon>Kineosporiales</taxon>
        <taxon>Kineosporiaceae</taxon>
        <taxon>Kineococcus</taxon>
    </lineage>
</organism>
<dbReference type="PANTHER" id="PTHR37313:SF1">
    <property type="entry name" value="UPF0749 PROTEIN RV1823"/>
    <property type="match status" value="1"/>
</dbReference>
<gene>
    <name evidence="3" type="ORF">BJ968_000443</name>
</gene>
<name>A0A7Y9AT45_9ACTN</name>
<reference evidence="3 4" key="1">
    <citation type="submission" date="2020-07" db="EMBL/GenBank/DDBJ databases">
        <title>Sequencing the genomes of 1000 actinobacteria strains.</title>
        <authorList>
            <person name="Klenk H.-P."/>
        </authorList>
    </citation>
    <scope>NUCLEOTIDE SEQUENCE [LARGE SCALE GENOMIC DNA]</scope>
    <source>
        <strain evidence="3 4">DSM 7487</strain>
    </source>
</reference>
<evidence type="ECO:0000313" key="3">
    <source>
        <dbReference type="EMBL" id="NYD20903.1"/>
    </source>
</evidence>
<dbReference type="GO" id="GO:0005886">
    <property type="term" value="C:plasma membrane"/>
    <property type="evidence" value="ECO:0007669"/>
    <property type="project" value="TreeGrafter"/>
</dbReference>
<dbReference type="Gene3D" id="3.30.70.1880">
    <property type="entry name" value="Protein of unknown function DUF881"/>
    <property type="match status" value="1"/>
</dbReference>
<evidence type="ECO:0000256" key="1">
    <source>
        <dbReference type="ARBA" id="ARBA00009108"/>
    </source>
</evidence>
<proteinExistence type="inferred from homology"/>
<evidence type="ECO:0000256" key="2">
    <source>
        <dbReference type="SAM" id="Phobius"/>
    </source>
</evidence>
<feature type="transmembrane region" description="Helical" evidence="2">
    <location>
        <begin position="67"/>
        <end position="89"/>
    </location>
</feature>
<dbReference type="Pfam" id="PF05949">
    <property type="entry name" value="DUF881"/>
    <property type="match status" value="1"/>
</dbReference>
<comment type="similarity">
    <text evidence="1">Belongs to the UPF0749 family.</text>
</comment>
<protein>
    <submittedName>
        <fullName evidence="3">Uncharacterized protein YlxW (UPF0749 family)</fullName>
    </submittedName>
</protein>
<dbReference type="InterPro" id="IPR010273">
    <property type="entry name" value="DUF881"/>
</dbReference>
<keyword evidence="4" id="KW-1185">Reference proteome</keyword>
<keyword evidence="2" id="KW-0812">Transmembrane</keyword>
<evidence type="ECO:0000313" key="4">
    <source>
        <dbReference type="Proteomes" id="UP000521922"/>
    </source>
</evidence>
<keyword evidence="2" id="KW-1133">Transmembrane helix</keyword>
<dbReference type="EMBL" id="JACCBB010000001">
    <property type="protein sequence ID" value="NYD20903.1"/>
    <property type="molecule type" value="Genomic_DNA"/>
</dbReference>
<dbReference type="AlphaFoldDB" id="A0A7Y9AT45"/>
<dbReference type="RefSeq" id="WP_179748838.1">
    <property type="nucleotide sequence ID" value="NZ_JACCBB010000001.1"/>
</dbReference>
<keyword evidence="2" id="KW-0472">Membrane</keyword>
<comment type="caution">
    <text evidence="3">The sequence shown here is derived from an EMBL/GenBank/DDBJ whole genome shotgun (WGS) entry which is preliminary data.</text>
</comment>